<sequence length="468" mass="52208">MSITAPSQNDHTPRKKGGADPEHARQGARREEDAASARDARLGNKSIKSQQQVEAPDLQRRLWALHKTMWKITDYQRLRGCHRYIAGGAGAASLRWHEPGRASWASLCTSSSVWASPLSAAAIGKTRAVEVSTALDNWFKQEKQHSVEFLTLTLAHDKEQSLQEVWDTLAYAWRGVVAGASWRGGKRYEGDRARFGVKHWIKSVEATHGAHGWHVHLHVLLLLDKELTQDQRGALESNIYSRWSAAAQRRGFKAPSRAHGVKLEKARKDKNGHDLGTYLAKGSIASVAETLSREMTAGQSSKEGRAESRTPFQILDSIRKKWDTSLKNPDVQLWRAWEKDSMGRRQIAWSKGAKDALGVSAVSDEEAEQQGEESHTTVEVARVEYEEWNRAREDTGEKLRDDLATRGDVVEYVAQAKTPGEAHKRAATILRALQVHYQQEDKPIPADHAAAVVLPVNKTQSRELLDAG</sequence>
<evidence type="ECO:0000313" key="2">
    <source>
        <dbReference type="EMBL" id="ADU56660.1"/>
    </source>
</evidence>
<feature type="compositionally biased region" description="Basic and acidic residues" evidence="1">
    <location>
        <begin position="17"/>
        <end position="42"/>
    </location>
</feature>
<name>E9L6F1_9CORY</name>
<proteinExistence type="predicted"/>
<reference evidence="2" key="1">
    <citation type="journal article" date="2011" name="J. Microbiol. Biotechnol.">
        <title>Characterization of novel plasmid p1B146 from Corynebacterium tuberculostearicum.</title>
        <authorList>
            <person name="Wieteska L."/>
            <person name="Szewczyk E.M."/>
            <person name="Szemraj J."/>
        </authorList>
    </citation>
    <scope>NUCLEOTIDE SEQUENCE</scope>
    <source>
        <strain evidence="2">B146</strain>
        <plasmid evidence="2">p1B146</plasmid>
    </source>
</reference>
<keyword evidence="2" id="KW-0614">Plasmid</keyword>
<dbReference type="AlphaFoldDB" id="E9L6F1"/>
<geneLocation type="plasmid" evidence="2">
    <name>p1B146</name>
</geneLocation>
<feature type="region of interest" description="Disordered" evidence="1">
    <location>
        <begin position="1"/>
        <end position="53"/>
    </location>
</feature>
<protein>
    <submittedName>
        <fullName evidence="2">RepA protein</fullName>
    </submittedName>
</protein>
<organism evidence="2">
    <name type="scientific">Corynebacterium tuberculostearicum</name>
    <dbReference type="NCBI Taxonomy" id="38304"/>
    <lineage>
        <taxon>Bacteria</taxon>
        <taxon>Bacillati</taxon>
        <taxon>Actinomycetota</taxon>
        <taxon>Actinomycetes</taxon>
        <taxon>Mycobacteriales</taxon>
        <taxon>Corynebacteriaceae</taxon>
        <taxon>Corynebacterium</taxon>
    </lineage>
</organism>
<evidence type="ECO:0000256" key="1">
    <source>
        <dbReference type="SAM" id="MobiDB-lite"/>
    </source>
</evidence>
<dbReference type="EMBL" id="HM622074">
    <property type="protein sequence ID" value="ADU56660.1"/>
    <property type="molecule type" value="Genomic_DNA"/>
</dbReference>
<feature type="compositionally biased region" description="Polar residues" evidence="1">
    <location>
        <begin position="1"/>
        <end position="10"/>
    </location>
</feature>
<accession>E9L6F1</accession>